<evidence type="ECO:0000256" key="1">
    <source>
        <dbReference type="SAM" id="MobiDB-lite"/>
    </source>
</evidence>
<keyword evidence="3" id="KW-1185">Reference proteome</keyword>
<dbReference type="Proteomes" id="UP000008783">
    <property type="component" value="Unassembled WGS sequence"/>
</dbReference>
<gene>
    <name evidence="2" type="ORF">PGTG_07470</name>
</gene>
<dbReference type="VEuPathDB" id="FungiDB:PGTG_07470"/>
<proteinExistence type="predicted"/>
<accession>E3KD13</accession>
<dbReference type="GeneID" id="10534604"/>
<reference evidence="3" key="2">
    <citation type="journal article" date="2011" name="Proc. Natl. Acad. Sci. U.S.A.">
        <title>Obligate biotrophy features unraveled by the genomic analysis of rust fungi.</title>
        <authorList>
            <person name="Duplessis S."/>
            <person name="Cuomo C.A."/>
            <person name="Lin Y.-C."/>
            <person name="Aerts A."/>
            <person name="Tisserant E."/>
            <person name="Veneault-Fourrey C."/>
            <person name="Joly D.L."/>
            <person name="Hacquard S."/>
            <person name="Amselem J."/>
            <person name="Cantarel B.L."/>
            <person name="Chiu R."/>
            <person name="Coutinho P.M."/>
            <person name="Feau N."/>
            <person name="Field M."/>
            <person name="Frey P."/>
            <person name="Gelhaye E."/>
            <person name="Goldberg J."/>
            <person name="Grabherr M.G."/>
            <person name="Kodira C.D."/>
            <person name="Kohler A."/>
            <person name="Kuees U."/>
            <person name="Lindquist E.A."/>
            <person name="Lucas S.M."/>
            <person name="Mago R."/>
            <person name="Mauceli E."/>
            <person name="Morin E."/>
            <person name="Murat C."/>
            <person name="Pangilinan J.L."/>
            <person name="Park R."/>
            <person name="Pearson M."/>
            <person name="Quesneville H."/>
            <person name="Rouhier N."/>
            <person name="Sakthikumar S."/>
            <person name="Salamov A.A."/>
            <person name="Schmutz J."/>
            <person name="Selles B."/>
            <person name="Shapiro H."/>
            <person name="Tanguay P."/>
            <person name="Tuskan G.A."/>
            <person name="Henrissat B."/>
            <person name="Van de Peer Y."/>
            <person name="Rouze P."/>
            <person name="Ellis J.G."/>
            <person name="Dodds P.N."/>
            <person name="Schein J.E."/>
            <person name="Zhong S."/>
            <person name="Hamelin R.C."/>
            <person name="Grigoriev I.V."/>
            <person name="Szabo L.J."/>
            <person name="Martin F."/>
        </authorList>
    </citation>
    <scope>NUCLEOTIDE SEQUENCE [LARGE SCALE GENOMIC DNA]</scope>
    <source>
        <strain evidence="3">CRL 75-36-700-3 / race SCCL</strain>
    </source>
</reference>
<protein>
    <submittedName>
        <fullName evidence="2">Uncharacterized protein</fullName>
    </submittedName>
</protein>
<dbReference type="HOGENOM" id="CLU_2278816_0_0_1"/>
<dbReference type="RefSeq" id="XP_003326492.1">
    <property type="nucleotide sequence ID" value="XM_003326444.1"/>
</dbReference>
<dbReference type="AlphaFoldDB" id="E3KD13"/>
<dbReference type="InParanoid" id="E3KD13"/>
<dbReference type="EMBL" id="DS178281">
    <property type="protein sequence ID" value="EFP82073.1"/>
    <property type="molecule type" value="Genomic_DNA"/>
</dbReference>
<reference key="1">
    <citation type="submission" date="2007-01" db="EMBL/GenBank/DDBJ databases">
        <title>The Genome Sequence of Puccinia graminis f. sp. tritici Strain CRL 75-36-700-3.</title>
        <authorList>
            <consortium name="The Broad Institute Genome Sequencing Platform"/>
            <person name="Birren B."/>
            <person name="Lander E."/>
            <person name="Galagan J."/>
            <person name="Nusbaum C."/>
            <person name="Devon K."/>
            <person name="Cuomo C."/>
            <person name="Jaffe D."/>
            <person name="Butler J."/>
            <person name="Alvarez P."/>
            <person name="Gnerre S."/>
            <person name="Grabherr M."/>
            <person name="Mauceli E."/>
            <person name="Brockman W."/>
            <person name="Young S."/>
            <person name="LaButti K."/>
            <person name="Sykes S."/>
            <person name="DeCaprio D."/>
            <person name="Crawford M."/>
            <person name="Koehrsen M."/>
            <person name="Engels R."/>
            <person name="Montgomery P."/>
            <person name="Pearson M."/>
            <person name="Howarth C."/>
            <person name="Larson L."/>
            <person name="White J."/>
            <person name="Zeng Q."/>
            <person name="Kodira C."/>
            <person name="Yandava C."/>
            <person name="Alvarado L."/>
            <person name="O'Leary S."/>
            <person name="Szabo L."/>
            <person name="Dean R."/>
            <person name="Schein J."/>
        </authorList>
    </citation>
    <scope>NUCLEOTIDE SEQUENCE</scope>
    <source>
        <strain>CRL 75-36-700-3</strain>
    </source>
</reference>
<name>E3KD13_PUCGT</name>
<organism evidence="2 3">
    <name type="scientific">Puccinia graminis f. sp. tritici (strain CRL 75-36-700-3 / race SCCL)</name>
    <name type="common">Black stem rust fungus</name>
    <dbReference type="NCBI Taxonomy" id="418459"/>
    <lineage>
        <taxon>Eukaryota</taxon>
        <taxon>Fungi</taxon>
        <taxon>Dikarya</taxon>
        <taxon>Basidiomycota</taxon>
        <taxon>Pucciniomycotina</taxon>
        <taxon>Pucciniomycetes</taxon>
        <taxon>Pucciniales</taxon>
        <taxon>Pucciniaceae</taxon>
        <taxon>Puccinia</taxon>
    </lineage>
</organism>
<evidence type="ECO:0000313" key="2">
    <source>
        <dbReference type="EMBL" id="EFP82073.1"/>
    </source>
</evidence>
<feature type="region of interest" description="Disordered" evidence="1">
    <location>
        <begin position="80"/>
        <end position="102"/>
    </location>
</feature>
<dbReference type="KEGG" id="pgr:PGTG_07470"/>
<sequence length="102" mass="11186">MGQFVREVKYKEVGAIGNRSGVKAADLCPGCKPRLVEGVKLLPSKLNSFHLSRFPFRKLLERLIGPCGSTACQPNIPIFKSPKSFPPKHKAADSNKKLKPAN</sequence>
<evidence type="ECO:0000313" key="3">
    <source>
        <dbReference type="Proteomes" id="UP000008783"/>
    </source>
</evidence>